<evidence type="ECO:0000256" key="9">
    <source>
        <dbReference type="ARBA" id="ARBA00031908"/>
    </source>
</evidence>
<dbReference type="GO" id="GO:0006189">
    <property type="term" value="P:'de novo' IMP biosynthetic process"/>
    <property type="evidence" value="ECO:0007669"/>
    <property type="project" value="UniProtKB-UniRule"/>
</dbReference>
<keyword evidence="8 13" id="KW-0067">ATP-binding</keyword>
<evidence type="ECO:0000313" key="16">
    <source>
        <dbReference type="EMBL" id="OOR99254.1"/>
    </source>
</evidence>
<reference evidence="16 17" key="1">
    <citation type="submission" date="2017-02" db="EMBL/GenBank/DDBJ databases">
        <title>Draft genome sequence of Haemophilus paracuniculus CCUG 43573 type strain.</title>
        <authorList>
            <person name="Engstrom-Jakobsson H."/>
            <person name="Salva-Serra F."/>
            <person name="Thorell K."/>
            <person name="Gonzales-Siles L."/>
            <person name="Karlsson R."/>
            <person name="Boulund F."/>
            <person name="Engstrand L."/>
            <person name="Kristiansson E."/>
            <person name="Moore E."/>
        </authorList>
    </citation>
    <scope>NUCLEOTIDE SEQUENCE [LARGE SCALE GENOMIC DNA]</scope>
    <source>
        <strain evidence="16 17">CCUG 43573</strain>
    </source>
</reference>
<dbReference type="Proteomes" id="UP000190867">
    <property type="component" value="Unassembled WGS sequence"/>
</dbReference>
<comment type="caution">
    <text evidence="16">The sequence shown here is derived from an EMBL/GenBank/DDBJ whole genome shotgun (WGS) entry which is preliminary data.</text>
</comment>
<comment type="similarity">
    <text evidence="2 13">Belongs to the AIR synthase family.</text>
</comment>
<dbReference type="GO" id="GO:0004637">
    <property type="term" value="F:phosphoribosylamine-glycine ligase activity"/>
    <property type="evidence" value="ECO:0007669"/>
    <property type="project" value="TreeGrafter"/>
</dbReference>
<evidence type="ECO:0000256" key="5">
    <source>
        <dbReference type="ARBA" id="ARBA00022598"/>
    </source>
</evidence>
<dbReference type="HAMAP" id="MF_00741">
    <property type="entry name" value="AIRS"/>
    <property type="match status" value="1"/>
</dbReference>
<comment type="catalytic activity">
    <reaction evidence="12 13">
        <text>2-formamido-N(1)-(5-O-phospho-beta-D-ribosyl)acetamidine + ATP = 5-amino-1-(5-phospho-beta-D-ribosyl)imidazole + ADP + phosphate + H(+)</text>
        <dbReference type="Rhea" id="RHEA:23032"/>
        <dbReference type="ChEBI" id="CHEBI:15378"/>
        <dbReference type="ChEBI" id="CHEBI:30616"/>
        <dbReference type="ChEBI" id="CHEBI:43474"/>
        <dbReference type="ChEBI" id="CHEBI:137981"/>
        <dbReference type="ChEBI" id="CHEBI:147287"/>
        <dbReference type="ChEBI" id="CHEBI:456216"/>
        <dbReference type="EC" id="6.3.3.1"/>
    </reaction>
</comment>
<gene>
    <name evidence="13" type="primary">purM</name>
    <name evidence="16" type="ORF">B0187_05720</name>
</gene>
<dbReference type="SUPFAM" id="SSF56042">
    <property type="entry name" value="PurM C-terminal domain-like"/>
    <property type="match status" value="1"/>
</dbReference>
<dbReference type="GO" id="GO:0005829">
    <property type="term" value="C:cytosol"/>
    <property type="evidence" value="ECO:0007669"/>
    <property type="project" value="TreeGrafter"/>
</dbReference>
<dbReference type="OrthoDB" id="9777881at2"/>
<dbReference type="InterPro" id="IPR036921">
    <property type="entry name" value="PurM-like_N_sf"/>
</dbReference>
<comment type="pathway">
    <text evidence="1 13">Purine metabolism; IMP biosynthesis via de novo pathway; 5-amino-1-(5-phospho-D-ribosyl)imidazole from N(2)-formyl-N(1)-(5-phospho-D-ribosyl)glycinamide: step 2/2.</text>
</comment>
<dbReference type="RefSeq" id="WP_078236903.1">
    <property type="nucleotide sequence ID" value="NZ_MUYA01000007.1"/>
</dbReference>
<evidence type="ECO:0000256" key="11">
    <source>
        <dbReference type="ARBA" id="ARBA00033093"/>
    </source>
</evidence>
<evidence type="ECO:0000313" key="17">
    <source>
        <dbReference type="Proteomes" id="UP000190867"/>
    </source>
</evidence>
<dbReference type="FunFam" id="3.90.650.10:FF:000001">
    <property type="entry name" value="Phosphoribosylformylglycinamidine cyclo-ligase"/>
    <property type="match status" value="1"/>
</dbReference>
<dbReference type="STRING" id="734.B0187_05720"/>
<dbReference type="Pfam" id="PF02769">
    <property type="entry name" value="AIRS_C"/>
    <property type="match status" value="1"/>
</dbReference>
<dbReference type="EC" id="6.3.3.1" evidence="3 13"/>
<evidence type="ECO:0000256" key="10">
    <source>
        <dbReference type="ARBA" id="ARBA00032931"/>
    </source>
</evidence>
<dbReference type="UniPathway" id="UPA00074">
    <property type="reaction ID" value="UER00129"/>
</dbReference>
<dbReference type="InterPro" id="IPR010918">
    <property type="entry name" value="PurM-like_C_dom"/>
</dbReference>
<dbReference type="FunFam" id="3.30.1330.10:FF:000001">
    <property type="entry name" value="Phosphoribosylformylglycinamidine cyclo-ligase"/>
    <property type="match status" value="1"/>
</dbReference>
<keyword evidence="17" id="KW-1185">Reference proteome</keyword>
<keyword evidence="7 13" id="KW-0658">Purine biosynthesis</keyword>
<evidence type="ECO:0000256" key="4">
    <source>
        <dbReference type="ARBA" id="ARBA00020367"/>
    </source>
</evidence>
<dbReference type="InterPro" id="IPR004733">
    <property type="entry name" value="PurM_cligase"/>
</dbReference>
<dbReference type="NCBIfam" id="TIGR00878">
    <property type="entry name" value="purM"/>
    <property type="match status" value="1"/>
</dbReference>
<comment type="subcellular location">
    <subcellularLocation>
        <location evidence="13">Cytoplasm</location>
    </subcellularLocation>
</comment>
<dbReference type="CDD" id="cd02196">
    <property type="entry name" value="PurM"/>
    <property type="match status" value="1"/>
</dbReference>
<dbReference type="GO" id="GO:0046084">
    <property type="term" value="P:adenine biosynthetic process"/>
    <property type="evidence" value="ECO:0007669"/>
    <property type="project" value="TreeGrafter"/>
</dbReference>
<evidence type="ECO:0000256" key="6">
    <source>
        <dbReference type="ARBA" id="ARBA00022741"/>
    </source>
</evidence>
<dbReference type="InterPro" id="IPR016188">
    <property type="entry name" value="PurM-like_N"/>
</dbReference>
<dbReference type="PANTHER" id="PTHR10520">
    <property type="entry name" value="TRIFUNCTIONAL PURINE BIOSYNTHETIC PROTEIN ADENOSINE-3-RELATED"/>
    <property type="match status" value="1"/>
</dbReference>
<evidence type="ECO:0000259" key="15">
    <source>
        <dbReference type="Pfam" id="PF02769"/>
    </source>
</evidence>
<evidence type="ECO:0000256" key="8">
    <source>
        <dbReference type="ARBA" id="ARBA00022840"/>
    </source>
</evidence>
<evidence type="ECO:0000256" key="7">
    <source>
        <dbReference type="ARBA" id="ARBA00022755"/>
    </source>
</evidence>
<keyword evidence="13" id="KW-0963">Cytoplasm</keyword>
<dbReference type="PANTHER" id="PTHR10520:SF12">
    <property type="entry name" value="TRIFUNCTIONAL PURINE BIOSYNTHETIC PROTEIN ADENOSINE-3"/>
    <property type="match status" value="1"/>
</dbReference>
<evidence type="ECO:0000256" key="12">
    <source>
        <dbReference type="ARBA" id="ARBA00049057"/>
    </source>
</evidence>
<dbReference type="EMBL" id="MUYA01000007">
    <property type="protein sequence ID" value="OOR99254.1"/>
    <property type="molecule type" value="Genomic_DNA"/>
</dbReference>
<feature type="domain" description="PurM-like N-terminal" evidence="14">
    <location>
        <begin position="57"/>
        <end position="161"/>
    </location>
</feature>
<dbReference type="SUPFAM" id="SSF55326">
    <property type="entry name" value="PurM N-terminal domain-like"/>
    <property type="match status" value="1"/>
</dbReference>
<evidence type="ECO:0000256" key="3">
    <source>
        <dbReference type="ARBA" id="ARBA00013047"/>
    </source>
</evidence>
<proteinExistence type="inferred from homology"/>
<evidence type="ECO:0000256" key="2">
    <source>
        <dbReference type="ARBA" id="ARBA00010280"/>
    </source>
</evidence>
<dbReference type="Gene3D" id="3.90.650.10">
    <property type="entry name" value="PurM-like C-terminal domain"/>
    <property type="match status" value="1"/>
</dbReference>
<dbReference type="GO" id="GO:0004641">
    <property type="term" value="F:phosphoribosylformylglycinamidine cyclo-ligase activity"/>
    <property type="evidence" value="ECO:0007669"/>
    <property type="project" value="UniProtKB-UniRule"/>
</dbReference>
<accession>A0A1T0AS82</accession>
<evidence type="ECO:0000259" key="14">
    <source>
        <dbReference type="Pfam" id="PF00586"/>
    </source>
</evidence>
<dbReference type="InterPro" id="IPR036676">
    <property type="entry name" value="PurM-like_C_sf"/>
</dbReference>
<evidence type="ECO:0000256" key="13">
    <source>
        <dbReference type="HAMAP-Rule" id="MF_00741"/>
    </source>
</evidence>
<sequence length="350" mass="37561">MSYAYKQAGVDVHAGYETVERIKKHVAKTHRFGVLGGLGGFGGLFDLGSLNYKHPILVSGTDGVGTKLLLAIQQQKFDTIGIDCVAMCVNDVVTVGADPLYFLDYVAVGKNKPEVVEQIVAGVAKGCELAGTALIGGETAEMPDMYAPEDFDLAGFTVGVVEKDEMLQPNQVQAGDVLIGLASSGIHSNGYSLVRKLFFKDNQFGYDHQFPELNGKTLGEELLTPTRIYVKEILALHKQKLVNGVAHITGGGFIENIPRMFSEDLTAKIQMGSWEVLPIFSLMQKLGNFSQAEMLGTFNLGVGMVVAVKPENVEQTLATLAQFGTTASVIGEVVKKSENLTALTGNEVVL</sequence>
<protein>
    <recommendedName>
        <fullName evidence="4 13">Phosphoribosylformylglycinamidine cyclo-ligase</fullName>
        <ecNumber evidence="3 13">6.3.3.1</ecNumber>
    </recommendedName>
    <alternativeName>
        <fullName evidence="10 13">AIR synthase</fullName>
    </alternativeName>
    <alternativeName>
        <fullName evidence="11 13">AIRS</fullName>
    </alternativeName>
    <alternativeName>
        <fullName evidence="9 13">Phosphoribosyl-aminoimidazole synthetase</fullName>
    </alternativeName>
</protein>
<dbReference type="GO" id="GO:0005524">
    <property type="term" value="F:ATP binding"/>
    <property type="evidence" value="ECO:0007669"/>
    <property type="project" value="UniProtKB-KW"/>
</dbReference>
<keyword evidence="5 13" id="KW-0436">Ligase</keyword>
<organism evidence="16 17">
    <name type="scientific">Haemophilus paracuniculus</name>
    <dbReference type="NCBI Taxonomy" id="734"/>
    <lineage>
        <taxon>Bacteria</taxon>
        <taxon>Pseudomonadati</taxon>
        <taxon>Pseudomonadota</taxon>
        <taxon>Gammaproteobacteria</taxon>
        <taxon>Pasteurellales</taxon>
        <taxon>Pasteurellaceae</taxon>
        <taxon>Haemophilus</taxon>
    </lineage>
</organism>
<dbReference type="Gene3D" id="3.30.1330.10">
    <property type="entry name" value="PurM-like, N-terminal domain"/>
    <property type="match status" value="1"/>
</dbReference>
<dbReference type="AlphaFoldDB" id="A0A1T0AS82"/>
<dbReference type="Pfam" id="PF00586">
    <property type="entry name" value="AIRS"/>
    <property type="match status" value="1"/>
</dbReference>
<name>A0A1T0AS82_9PAST</name>
<feature type="domain" description="PurM-like C-terminal" evidence="15">
    <location>
        <begin position="173"/>
        <end position="337"/>
    </location>
</feature>
<evidence type="ECO:0000256" key="1">
    <source>
        <dbReference type="ARBA" id="ARBA00004686"/>
    </source>
</evidence>
<keyword evidence="6 13" id="KW-0547">Nucleotide-binding</keyword>